<evidence type="ECO:0000313" key="1">
    <source>
        <dbReference type="EMBL" id="CAI9299857.1"/>
    </source>
</evidence>
<proteinExistence type="predicted"/>
<protein>
    <submittedName>
        <fullName evidence="1">Uncharacterized protein</fullName>
    </submittedName>
</protein>
<organism evidence="1 2">
    <name type="scientific">Lactuca saligna</name>
    <name type="common">Willowleaf lettuce</name>
    <dbReference type="NCBI Taxonomy" id="75948"/>
    <lineage>
        <taxon>Eukaryota</taxon>
        <taxon>Viridiplantae</taxon>
        <taxon>Streptophyta</taxon>
        <taxon>Embryophyta</taxon>
        <taxon>Tracheophyta</taxon>
        <taxon>Spermatophyta</taxon>
        <taxon>Magnoliopsida</taxon>
        <taxon>eudicotyledons</taxon>
        <taxon>Gunneridae</taxon>
        <taxon>Pentapetalae</taxon>
        <taxon>asterids</taxon>
        <taxon>campanulids</taxon>
        <taxon>Asterales</taxon>
        <taxon>Asteraceae</taxon>
        <taxon>Cichorioideae</taxon>
        <taxon>Cichorieae</taxon>
        <taxon>Lactucinae</taxon>
        <taxon>Lactuca</taxon>
    </lineage>
</organism>
<name>A0AA35ZYA7_LACSI</name>
<reference evidence="1" key="1">
    <citation type="submission" date="2023-04" db="EMBL/GenBank/DDBJ databases">
        <authorList>
            <person name="Vijverberg K."/>
            <person name="Xiong W."/>
            <person name="Schranz E."/>
        </authorList>
    </citation>
    <scope>NUCLEOTIDE SEQUENCE</scope>
</reference>
<dbReference type="EMBL" id="OX465084">
    <property type="protein sequence ID" value="CAI9299857.1"/>
    <property type="molecule type" value="Genomic_DNA"/>
</dbReference>
<dbReference type="AlphaFoldDB" id="A0AA35ZYA7"/>
<evidence type="ECO:0000313" key="2">
    <source>
        <dbReference type="Proteomes" id="UP001177003"/>
    </source>
</evidence>
<keyword evidence="2" id="KW-1185">Reference proteome</keyword>
<dbReference type="Proteomes" id="UP001177003">
    <property type="component" value="Chromosome 8"/>
</dbReference>
<gene>
    <name evidence="1" type="ORF">LSALG_LOCUS38543</name>
</gene>
<accession>A0AA35ZYA7</accession>
<sequence>MQAIGFAAGNGFSAVNRFTAQRFAVQGFTTQGVYGRERVLLHVIILDLRFEDAHQVIDEMLQRTKSKRRVELSHIIRPKPGYTTSNLLKMNGCKQDRTQGEASYLITSSGFFIFVNTLAKFNFLYRGLFVSL</sequence>